<evidence type="ECO:0000256" key="4">
    <source>
        <dbReference type="ARBA" id="ARBA00022827"/>
    </source>
</evidence>
<gene>
    <name evidence="9" type="ORF">MNBD_GAMMA09-2429</name>
</gene>
<evidence type="ECO:0000256" key="5">
    <source>
        <dbReference type="ARBA" id="ARBA00023002"/>
    </source>
</evidence>
<dbReference type="GO" id="GO:0004148">
    <property type="term" value="F:dihydrolipoyl dehydrogenase (NADH) activity"/>
    <property type="evidence" value="ECO:0007669"/>
    <property type="project" value="UniProtKB-EC"/>
</dbReference>
<dbReference type="AlphaFoldDB" id="A0A3B0XXY4"/>
<keyword evidence="7" id="KW-0676">Redox-active center</keyword>
<proteinExistence type="inferred from homology"/>
<accession>A0A3B0XXY4</accession>
<name>A0A3B0XXY4_9ZZZZ</name>
<comment type="cofactor">
    <cofactor evidence="1">
        <name>FAD</name>
        <dbReference type="ChEBI" id="CHEBI:57692"/>
    </cofactor>
</comment>
<evidence type="ECO:0000256" key="1">
    <source>
        <dbReference type="ARBA" id="ARBA00001974"/>
    </source>
</evidence>
<dbReference type="PROSITE" id="PS00076">
    <property type="entry name" value="PYRIDINE_REDOX_1"/>
    <property type="match status" value="1"/>
</dbReference>
<dbReference type="InterPro" id="IPR023753">
    <property type="entry name" value="FAD/NAD-binding_dom"/>
</dbReference>
<keyword evidence="4" id="KW-0274">FAD</keyword>
<keyword evidence="6" id="KW-1015">Disulfide bond</keyword>
<evidence type="ECO:0000259" key="8">
    <source>
        <dbReference type="Pfam" id="PF07992"/>
    </source>
</evidence>
<evidence type="ECO:0000256" key="7">
    <source>
        <dbReference type="ARBA" id="ARBA00023284"/>
    </source>
</evidence>
<dbReference type="InterPro" id="IPR050151">
    <property type="entry name" value="Class-I_Pyr_Nuc-Dis_Oxidored"/>
</dbReference>
<evidence type="ECO:0000256" key="6">
    <source>
        <dbReference type="ARBA" id="ARBA00023157"/>
    </source>
</evidence>
<protein>
    <submittedName>
        <fullName evidence="9">Dihydrolipoamide dehydrogenase</fullName>
        <ecNumber evidence="9">1.8.1.4</ecNumber>
    </submittedName>
</protein>
<keyword evidence="5 9" id="KW-0560">Oxidoreductase</keyword>
<reference evidence="9" key="1">
    <citation type="submission" date="2018-06" db="EMBL/GenBank/DDBJ databases">
        <authorList>
            <person name="Zhirakovskaya E."/>
        </authorList>
    </citation>
    <scope>NUCLEOTIDE SEQUENCE</scope>
</reference>
<sequence>MSEIQTEYLVIGGGPGGTPTAMALAAAGKAVVLIEKGAGLGGTCLFEGCIPSKIIRKSARRLREFRETSDFGLCLSTQDVNINWSAILDRKRNILKRRSDMALKNTENLPTLNTLFMADAVLKYNNFPENLQLPGCFHLTSAAHSTIEILFHPPPI</sequence>
<evidence type="ECO:0000313" key="9">
    <source>
        <dbReference type="EMBL" id="VAW68117.1"/>
    </source>
</evidence>
<keyword evidence="3" id="KW-0285">Flavoprotein</keyword>
<dbReference type="InterPro" id="IPR012999">
    <property type="entry name" value="Pyr_OxRdtase_I_AS"/>
</dbReference>
<dbReference type="InterPro" id="IPR036188">
    <property type="entry name" value="FAD/NAD-bd_sf"/>
</dbReference>
<evidence type="ECO:0000256" key="3">
    <source>
        <dbReference type="ARBA" id="ARBA00022630"/>
    </source>
</evidence>
<dbReference type="GO" id="GO:0006103">
    <property type="term" value="P:2-oxoglutarate metabolic process"/>
    <property type="evidence" value="ECO:0007669"/>
    <property type="project" value="TreeGrafter"/>
</dbReference>
<feature type="domain" description="FAD/NAD(P)-binding" evidence="8">
    <location>
        <begin position="7"/>
        <end position="81"/>
    </location>
</feature>
<dbReference type="EC" id="1.8.1.4" evidence="9"/>
<dbReference type="PANTHER" id="PTHR22912">
    <property type="entry name" value="DISULFIDE OXIDOREDUCTASE"/>
    <property type="match status" value="1"/>
</dbReference>
<dbReference type="PRINTS" id="PR00411">
    <property type="entry name" value="PNDRDTASEI"/>
</dbReference>
<dbReference type="PANTHER" id="PTHR22912:SF151">
    <property type="entry name" value="DIHYDROLIPOYL DEHYDROGENASE, MITOCHONDRIAL"/>
    <property type="match status" value="1"/>
</dbReference>
<dbReference type="Gene3D" id="3.50.50.60">
    <property type="entry name" value="FAD/NAD(P)-binding domain"/>
    <property type="match status" value="1"/>
</dbReference>
<dbReference type="Pfam" id="PF07992">
    <property type="entry name" value="Pyr_redox_2"/>
    <property type="match status" value="1"/>
</dbReference>
<dbReference type="EMBL" id="UOFI01000115">
    <property type="protein sequence ID" value="VAW68117.1"/>
    <property type="molecule type" value="Genomic_DNA"/>
</dbReference>
<dbReference type="GO" id="GO:0050660">
    <property type="term" value="F:flavin adenine dinucleotide binding"/>
    <property type="evidence" value="ECO:0007669"/>
    <property type="project" value="TreeGrafter"/>
</dbReference>
<organism evidence="9">
    <name type="scientific">hydrothermal vent metagenome</name>
    <dbReference type="NCBI Taxonomy" id="652676"/>
    <lineage>
        <taxon>unclassified sequences</taxon>
        <taxon>metagenomes</taxon>
        <taxon>ecological metagenomes</taxon>
    </lineage>
</organism>
<evidence type="ECO:0000256" key="2">
    <source>
        <dbReference type="ARBA" id="ARBA00007532"/>
    </source>
</evidence>
<comment type="similarity">
    <text evidence="2">Belongs to the class-I pyridine nucleotide-disulfide oxidoreductase family.</text>
</comment>
<dbReference type="SUPFAM" id="SSF51905">
    <property type="entry name" value="FAD/NAD(P)-binding domain"/>
    <property type="match status" value="1"/>
</dbReference>